<evidence type="ECO:0000256" key="4">
    <source>
        <dbReference type="ARBA" id="ARBA00010617"/>
    </source>
</evidence>
<evidence type="ECO:0000256" key="1">
    <source>
        <dbReference type="ARBA" id="ARBA00001971"/>
    </source>
</evidence>
<protein>
    <recommendedName>
        <fullName evidence="5">unspecific monooxygenase</fullName>
        <ecNumber evidence="5">1.14.14.1</ecNumber>
    </recommendedName>
</protein>
<evidence type="ECO:0000256" key="3">
    <source>
        <dbReference type="ARBA" id="ARBA00004406"/>
    </source>
</evidence>
<sequence>MIINIVLCVVTLVVVWIYLRWINLRDYWKTRGVPFASPHPIMGSMTFLQRENPAVWMRRIYDTYKSPYVGIWIFQRPALIINSPEIARRVLVKDAYNFRDRFVSSGSTDPIGALNLFTVNDPIWTEVRRRLTGVFTSARLKSMQPFIRSKTKELLTRIGREKSDNLSLRFIFSDITTDIISTAAFGVAGDATLTGQSPMREVTLQFQTFDFYRGLSWSSIFFCPSLVDVFGFSLFPKSSTNYFRRVFQHVVEQRKESIQKIAEPKDLLDALLKLKQENSDGKTVFSDDLIISQAAIFLQAGFDTSAITMSFVIYELAHHPDYQERLYKELLEAKEASNGDEIDSQKLSELSYLNAVLKETERKYPILGWLDRIAAEDYKVDDKLTIKAGTPIYVNAVGMHFDPQYFPDPEIFDPERFMPENEKMITPFTYMPFGEGPRNCIGKRFAIQNMQIIIPAILLKYEVRPLPGSPKPRDLEFEKKGLFLAPDYDIYVNFIPRETQ</sequence>
<dbReference type="FunFam" id="1.10.630.10:FF:000042">
    <property type="entry name" value="Cytochrome P450"/>
    <property type="match status" value="1"/>
</dbReference>
<dbReference type="CDD" id="cd11056">
    <property type="entry name" value="CYP6-like"/>
    <property type="match status" value="1"/>
</dbReference>
<evidence type="ECO:0000256" key="8">
    <source>
        <dbReference type="ARBA" id="ARBA00022824"/>
    </source>
</evidence>
<dbReference type="GO" id="GO:0005789">
    <property type="term" value="C:endoplasmic reticulum membrane"/>
    <property type="evidence" value="ECO:0007669"/>
    <property type="project" value="UniProtKB-SubCell"/>
</dbReference>
<dbReference type="Gene3D" id="1.10.630.10">
    <property type="entry name" value="Cytochrome P450"/>
    <property type="match status" value="1"/>
</dbReference>
<dbReference type="Pfam" id="PF00067">
    <property type="entry name" value="p450"/>
    <property type="match status" value="1"/>
</dbReference>
<keyword evidence="12 16" id="KW-0503">Monooxygenase</keyword>
<name>A0AAV1J214_9NEOP</name>
<evidence type="ECO:0000256" key="16">
    <source>
        <dbReference type="RuleBase" id="RU000461"/>
    </source>
</evidence>
<evidence type="ECO:0000256" key="9">
    <source>
        <dbReference type="ARBA" id="ARBA00022848"/>
    </source>
</evidence>
<reference evidence="18 19" key="1">
    <citation type="submission" date="2023-11" db="EMBL/GenBank/DDBJ databases">
        <authorList>
            <person name="Okamura Y."/>
        </authorList>
    </citation>
    <scope>NUCLEOTIDE SEQUENCE [LARGE SCALE GENOMIC DNA]</scope>
</reference>
<dbReference type="InterPro" id="IPR002401">
    <property type="entry name" value="Cyt_P450_E_grp-I"/>
</dbReference>
<accession>A0AAV1J214</accession>
<dbReference type="GO" id="GO:0005506">
    <property type="term" value="F:iron ion binding"/>
    <property type="evidence" value="ECO:0007669"/>
    <property type="project" value="InterPro"/>
</dbReference>
<comment type="similarity">
    <text evidence="4 16">Belongs to the cytochrome P450 family.</text>
</comment>
<dbReference type="PANTHER" id="PTHR24292:SF45">
    <property type="entry name" value="CYTOCHROME P450 6G1-RELATED"/>
    <property type="match status" value="1"/>
</dbReference>
<dbReference type="PRINTS" id="PR00463">
    <property type="entry name" value="EP450I"/>
</dbReference>
<keyword evidence="6 15" id="KW-0349">Heme</keyword>
<organism evidence="18 19">
    <name type="scientific">Leptosia nina</name>
    <dbReference type="NCBI Taxonomy" id="320188"/>
    <lineage>
        <taxon>Eukaryota</taxon>
        <taxon>Metazoa</taxon>
        <taxon>Ecdysozoa</taxon>
        <taxon>Arthropoda</taxon>
        <taxon>Hexapoda</taxon>
        <taxon>Insecta</taxon>
        <taxon>Pterygota</taxon>
        <taxon>Neoptera</taxon>
        <taxon>Endopterygota</taxon>
        <taxon>Lepidoptera</taxon>
        <taxon>Glossata</taxon>
        <taxon>Ditrysia</taxon>
        <taxon>Papilionoidea</taxon>
        <taxon>Pieridae</taxon>
        <taxon>Pierinae</taxon>
        <taxon>Leptosia</taxon>
    </lineage>
</organism>
<comment type="cofactor">
    <cofactor evidence="1 15">
        <name>heme</name>
        <dbReference type="ChEBI" id="CHEBI:30413"/>
    </cofactor>
</comment>
<evidence type="ECO:0000256" key="17">
    <source>
        <dbReference type="SAM" id="Phobius"/>
    </source>
</evidence>
<keyword evidence="8" id="KW-0256">Endoplasmic reticulum</keyword>
<evidence type="ECO:0000313" key="18">
    <source>
        <dbReference type="EMBL" id="CAK1542418.1"/>
    </source>
</evidence>
<dbReference type="InterPro" id="IPR036396">
    <property type="entry name" value="Cyt_P450_sf"/>
</dbReference>
<keyword evidence="11 15" id="KW-0408">Iron</keyword>
<feature type="binding site" description="axial binding residue" evidence="15">
    <location>
        <position position="440"/>
    </location>
    <ligand>
        <name>heme</name>
        <dbReference type="ChEBI" id="CHEBI:30413"/>
    </ligand>
    <ligandPart>
        <name>Fe</name>
        <dbReference type="ChEBI" id="CHEBI:18248"/>
    </ligandPart>
</feature>
<feature type="transmembrane region" description="Helical" evidence="17">
    <location>
        <begin position="5"/>
        <end position="22"/>
    </location>
</feature>
<dbReference type="GO" id="GO:0016712">
    <property type="term" value="F:oxidoreductase activity, acting on paired donors, with incorporation or reduction of molecular oxygen, reduced flavin or flavoprotein as one donor, and incorporation of one atom of oxygen"/>
    <property type="evidence" value="ECO:0007669"/>
    <property type="project" value="UniProtKB-EC"/>
</dbReference>
<keyword evidence="19" id="KW-1185">Reference proteome</keyword>
<gene>
    <name evidence="18" type="ORF">LNINA_LOCUS2317</name>
</gene>
<evidence type="ECO:0000256" key="13">
    <source>
        <dbReference type="ARBA" id="ARBA00023136"/>
    </source>
</evidence>
<evidence type="ECO:0000256" key="2">
    <source>
        <dbReference type="ARBA" id="ARBA00004174"/>
    </source>
</evidence>
<dbReference type="GO" id="GO:0020037">
    <property type="term" value="F:heme binding"/>
    <property type="evidence" value="ECO:0007669"/>
    <property type="project" value="InterPro"/>
</dbReference>
<keyword evidence="10 16" id="KW-0560">Oxidoreductase</keyword>
<dbReference type="PRINTS" id="PR00385">
    <property type="entry name" value="P450"/>
</dbReference>
<evidence type="ECO:0000256" key="12">
    <source>
        <dbReference type="ARBA" id="ARBA00023033"/>
    </source>
</evidence>
<comment type="subcellular location">
    <subcellularLocation>
        <location evidence="3">Endoplasmic reticulum membrane</location>
        <topology evidence="3">Peripheral membrane protein</topology>
    </subcellularLocation>
    <subcellularLocation>
        <location evidence="2">Microsome membrane</location>
        <topology evidence="2">Peripheral membrane protein</topology>
    </subcellularLocation>
</comment>
<keyword evidence="9" id="KW-0492">Microsome</keyword>
<evidence type="ECO:0000256" key="11">
    <source>
        <dbReference type="ARBA" id="ARBA00023004"/>
    </source>
</evidence>
<comment type="catalytic activity">
    <reaction evidence="14">
        <text>an organic molecule + reduced [NADPH--hemoprotein reductase] + O2 = an alcohol + oxidized [NADPH--hemoprotein reductase] + H2O + H(+)</text>
        <dbReference type="Rhea" id="RHEA:17149"/>
        <dbReference type="Rhea" id="RHEA-COMP:11964"/>
        <dbReference type="Rhea" id="RHEA-COMP:11965"/>
        <dbReference type="ChEBI" id="CHEBI:15377"/>
        <dbReference type="ChEBI" id="CHEBI:15378"/>
        <dbReference type="ChEBI" id="CHEBI:15379"/>
        <dbReference type="ChEBI" id="CHEBI:30879"/>
        <dbReference type="ChEBI" id="CHEBI:57618"/>
        <dbReference type="ChEBI" id="CHEBI:58210"/>
        <dbReference type="ChEBI" id="CHEBI:142491"/>
        <dbReference type="EC" id="1.14.14.1"/>
    </reaction>
</comment>
<dbReference type="PANTHER" id="PTHR24292">
    <property type="entry name" value="CYTOCHROME P450"/>
    <property type="match status" value="1"/>
</dbReference>
<dbReference type="SUPFAM" id="SSF48264">
    <property type="entry name" value="Cytochrome P450"/>
    <property type="match status" value="1"/>
</dbReference>
<evidence type="ECO:0000256" key="10">
    <source>
        <dbReference type="ARBA" id="ARBA00023002"/>
    </source>
</evidence>
<evidence type="ECO:0000256" key="6">
    <source>
        <dbReference type="ARBA" id="ARBA00022617"/>
    </source>
</evidence>
<dbReference type="AlphaFoldDB" id="A0AAV1J214"/>
<dbReference type="InterPro" id="IPR001128">
    <property type="entry name" value="Cyt_P450"/>
</dbReference>
<evidence type="ECO:0000256" key="14">
    <source>
        <dbReference type="ARBA" id="ARBA00047827"/>
    </source>
</evidence>
<dbReference type="Proteomes" id="UP001497472">
    <property type="component" value="Unassembled WGS sequence"/>
</dbReference>
<dbReference type="InterPro" id="IPR017972">
    <property type="entry name" value="Cyt_P450_CS"/>
</dbReference>
<dbReference type="EC" id="1.14.14.1" evidence="5"/>
<proteinExistence type="inferred from homology"/>
<keyword evidence="7 15" id="KW-0479">Metal-binding</keyword>
<evidence type="ECO:0000256" key="5">
    <source>
        <dbReference type="ARBA" id="ARBA00012109"/>
    </source>
</evidence>
<dbReference type="PROSITE" id="PS00086">
    <property type="entry name" value="CYTOCHROME_P450"/>
    <property type="match status" value="1"/>
</dbReference>
<evidence type="ECO:0000313" key="19">
    <source>
        <dbReference type="Proteomes" id="UP001497472"/>
    </source>
</evidence>
<keyword evidence="13 17" id="KW-0472">Membrane</keyword>
<comment type="caution">
    <text evidence="18">The sequence shown here is derived from an EMBL/GenBank/DDBJ whole genome shotgun (WGS) entry which is preliminary data.</text>
</comment>
<evidence type="ECO:0000256" key="7">
    <source>
        <dbReference type="ARBA" id="ARBA00022723"/>
    </source>
</evidence>
<keyword evidence="17" id="KW-1133">Transmembrane helix</keyword>
<evidence type="ECO:0000256" key="15">
    <source>
        <dbReference type="PIRSR" id="PIRSR602401-1"/>
    </source>
</evidence>
<keyword evidence="17" id="KW-0812">Transmembrane</keyword>
<dbReference type="EMBL" id="CAVLEF010000003">
    <property type="protein sequence ID" value="CAK1542418.1"/>
    <property type="molecule type" value="Genomic_DNA"/>
</dbReference>
<dbReference type="InterPro" id="IPR050476">
    <property type="entry name" value="Insect_CytP450_Detox"/>
</dbReference>